<dbReference type="OrthoDB" id="237120at2"/>
<dbReference type="InterPro" id="IPR000917">
    <property type="entry name" value="Sulfatase_N"/>
</dbReference>
<dbReference type="PROSITE" id="PS51257">
    <property type="entry name" value="PROKAR_LIPOPROTEIN"/>
    <property type="match status" value="1"/>
</dbReference>
<dbReference type="EMBL" id="SJPL01000001">
    <property type="protein sequence ID" value="TWT71382.1"/>
    <property type="molecule type" value="Genomic_DNA"/>
</dbReference>
<dbReference type="GO" id="GO:0004065">
    <property type="term" value="F:arylsulfatase activity"/>
    <property type="evidence" value="ECO:0007669"/>
    <property type="project" value="UniProtKB-EC"/>
</dbReference>
<proteinExistence type="inferred from homology"/>
<comment type="similarity">
    <text evidence="1">Belongs to the sulfatase family.</text>
</comment>
<dbReference type="RefSeq" id="WP_146439734.1">
    <property type="nucleotide sequence ID" value="NZ_SJPL01000001.1"/>
</dbReference>
<dbReference type="InterPro" id="IPR050738">
    <property type="entry name" value="Sulfatase"/>
</dbReference>
<dbReference type="Pfam" id="PF00884">
    <property type="entry name" value="Sulfatase"/>
    <property type="match status" value="1"/>
</dbReference>
<keyword evidence="2 4" id="KW-0378">Hydrolase</keyword>
<dbReference type="AlphaFoldDB" id="A0A5C5YDJ7"/>
<dbReference type="PANTHER" id="PTHR42693">
    <property type="entry name" value="ARYLSULFATASE FAMILY MEMBER"/>
    <property type="match status" value="1"/>
</dbReference>
<accession>A0A5C5YDJ7</accession>
<dbReference type="CDD" id="cd16031">
    <property type="entry name" value="G6S_like"/>
    <property type="match status" value="1"/>
</dbReference>
<evidence type="ECO:0000259" key="3">
    <source>
        <dbReference type="Pfam" id="PF00884"/>
    </source>
</evidence>
<sequence>MRIPCSAGVVLTAIACIIQWGTGSVVALATDQRPNLIFLMADDQCTYSLGCYGNNDVQTPNLDQLARDGIVFDNHYVTTAICMASRATVMTGRFEFKTGCNFTHGDMRLDTWKTSYPVLLRRSGYRTAFAGKIGFDVADQQGEHRLKLANEFDRWGGGPGQTSYKTKANASMAAYADKYPHSTLSYGAFGRDFIQNSAISGQPFCLSISFKAPHKPAEPDPAFDAVYQNNRFRKPDNFGREYGTHFSKQSKTDRQYERFFSWNYADDYDGVMAKYHQQVYGIDQAVGMIRKALKQCNVDHNTVIIYTSDNGFLCGSHGYGSKVLPYEESSRVPLIVFDPRSPRSGQNRRCDALTGNCDFMPTLLTLAGVPVPQGTDGGDLMALYEDSSDSIHESLPLINVWGNPATHSLSVVTKDHKYILWSYAGDGFEASEEFYDTANDPLELVNLAGNNQQIETLRLMRRRYDAYVRQWAKESVPYNGYPRYATVFDRNLPWSEKAALTKRSKSQK</sequence>
<comment type="caution">
    <text evidence="4">The sequence shown here is derived from an EMBL/GenBank/DDBJ whole genome shotgun (WGS) entry which is preliminary data.</text>
</comment>
<dbReference type="EC" id="3.1.6.1" evidence="4"/>
<protein>
    <submittedName>
        <fullName evidence="4">Arylsulfatase</fullName>
        <ecNumber evidence="4">3.1.6.1</ecNumber>
    </submittedName>
</protein>
<dbReference type="PANTHER" id="PTHR42693:SF53">
    <property type="entry name" value="ENDO-4-O-SULFATASE"/>
    <property type="match status" value="1"/>
</dbReference>
<dbReference type="InterPro" id="IPR017850">
    <property type="entry name" value="Alkaline_phosphatase_core_sf"/>
</dbReference>
<gene>
    <name evidence="4" type="ORF">Pan14r_36920</name>
</gene>
<name>A0A5C5YDJ7_9PLAN</name>
<evidence type="ECO:0000256" key="2">
    <source>
        <dbReference type="ARBA" id="ARBA00022801"/>
    </source>
</evidence>
<dbReference type="Proteomes" id="UP000317238">
    <property type="component" value="Unassembled WGS sequence"/>
</dbReference>
<dbReference type="SUPFAM" id="SSF53649">
    <property type="entry name" value="Alkaline phosphatase-like"/>
    <property type="match status" value="1"/>
</dbReference>
<evidence type="ECO:0000313" key="5">
    <source>
        <dbReference type="Proteomes" id="UP000317238"/>
    </source>
</evidence>
<reference evidence="4 5" key="1">
    <citation type="submission" date="2019-02" db="EMBL/GenBank/DDBJ databases">
        <title>Deep-cultivation of Planctomycetes and their phenomic and genomic characterization uncovers novel biology.</title>
        <authorList>
            <person name="Wiegand S."/>
            <person name="Jogler M."/>
            <person name="Boedeker C."/>
            <person name="Pinto D."/>
            <person name="Vollmers J."/>
            <person name="Rivas-Marin E."/>
            <person name="Kohn T."/>
            <person name="Peeters S.H."/>
            <person name="Heuer A."/>
            <person name="Rast P."/>
            <person name="Oberbeckmann S."/>
            <person name="Bunk B."/>
            <person name="Jeske O."/>
            <person name="Meyerdierks A."/>
            <person name="Storesund J.E."/>
            <person name="Kallscheuer N."/>
            <person name="Luecker S."/>
            <person name="Lage O.M."/>
            <person name="Pohl T."/>
            <person name="Merkel B.J."/>
            <person name="Hornburger P."/>
            <person name="Mueller R.-W."/>
            <person name="Bruemmer F."/>
            <person name="Labrenz M."/>
            <person name="Spormann A.M."/>
            <person name="Op Den Camp H."/>
            <person name="Overmann J."/>
            <person name="Amann R."/>
            <person name="Jetten M.S.M."/>
            <person name="Mascher T."/>
            <person name="Medema M.H."/>
            <person name="Devos D.P."/>
            <person name="Kaster A.-K."/>
            <person name="Ovreas L."/>
            <person name="Rohde M."/>
            <person name="Galperin M.Y."/>
            <person name="Jogler C."/>
        </authorList>
    </citation>
    <scope>NUCLEOTIDE SEQUENCE [LARGE SCALE GENOMIC DNA]</scope>
    <source>
        <strain evidence="4 5">Pan14r</strain>
    </source>
</reference>
<organism evidence="4 5">
    <name type="scientific">Crateriforma conspicua</name>
    <dbReference type="NCBI Taxonomy" id="2527996"/>
    <lineage>
        <taxon>Bacteria</taxon>
        <taxon>Pseudomonadati</taxon>
        <taxon>Planctomycetota</taxon>
        <taxon>Planctomycetia</taxon>
        <taxon>Planctomycetales</taxon>
        <taxon>Planctomycetaceae</taxon>
        <taxon>Crateriforma</taxon>
    </lineage>
</organism>
<dbReference type="Gene3D" id="3.40.720.10">
    <property type="entry name" value="Alkaline Phosphatase, subunit A"/>
    <property type="match status" value="1"/>
</dbReference>
<feature type="domain" description="Sulfatase N-terminal" evidence="3">
    <location>
        <begin position="34"/>
        <end position="369"/>
    </location>
</feature>
<keyword evidence="5" id="KW-1185">Reference proteome</keyword>
<evidence type="ECO:0000256" key="1">
    <source>
        <dbReference type="ARBA" id="ARBA00008779"/>
    </source>
</evidence>
<evidence type="ECO:0000313" key="4">
    <source>
        <dbReference type="EMBL" id="TWT71382.1"/>
    </source>
</evidence>